<evidence type="ECO:0000256" key="1">
    <source>
        <dbReference type="SAM" id="SignalP"/>
    </source>
</evidence>
<organism evidence="2 3">
    <name type="scientific">Ancylobacter rudongensis</name>
    <dbReference type="NCBI Taxonomy" id="177413"/>
    <lineage>
        <taxon>Bacteria</taxon>
        <taxon>Pseudomonadati</taxon>
        <taxon>Pseudomonadota</taxon>
        <taxon>Alphaproteobacteria</taxon>
        <taxon>Hyphomicrobiales</taxon>
        <taxon>Xanthobacteraceae</taxon>
        <taxon>Ancylobacter</taxon>
    </lineage>
</organism>
<name>A0A1G4Q3H3_9HYPH</name>
<dbReference type="RefSeq" id="WP_091436515.1">
    <property type="nucleotide sequence ID" value="NZ_FMTP01000001.1"/>
</dbReference>
<dbReference type="InterPro" id="IPR036280">
    <property type="entry name" value="Multihaem_cyt_sf"/>
</dbReference>
<gene>
    <name evidence="2" type="ORF">SAMN05660859_0947</name>
</gene>
<keyword evidence="1" id="KW-0732">Signal</keyword>
<dbReference type="SUPFAM" id="SSF48695">
    <property type="entry name" value="Multiheme cytochromes"/>
    <property type="match status" value="1"/>
</dbReference>
<dbReference type="EMBL" id="FMTP01000001">
    <property type="protein sequence ID" value="SCW39150.1"/>
    <property type="molecule type" value="Genomic_DNA"/>
</dbReference>
<keyword evidence="3" id="KW-1185">Reference proteome</keyword>
<dbReference type="AlphaFoldDB" id="A0A1G4Q3H3"/>
<feature type="chain" id="PRO_5011500053" description="Cytochrome c domain-containing protein" evidence="1">
    <location>
        <begin position="37"/>
        <end position="212"/>
    </location>
</feature>
<protein>
    <recommendedName>
        <fullName evidence="4">Cytochrome c domain-containing protein</fullName>
    </recommendedName>
</protein>
<sequence length="212" mass="22012">MMILLRLPSLIASTGAAALAAGLLMALMAPAPVSNAASEGLAPPASFDSIKDPATRSAALFTELGRVLTSPRCVNCHPVGDRPLQGDSQRLHQPPVYRGADGKGLAALRCSACHQAANYDPARMPGHDPWFLAPREMAFEGRTVAQLCAQIKNPATNGGRSLADLVHHIGDDSLVGWGWAPGPGRTPAPGTQKEAKALAQAWVDTGAACPVD</sequence>
<evidence type="ECO:0000313" key="2">
    <source>
        <dbReference type="EMBL" id="SCW39150.1"/>
    </source>
</evidence>
<dbReference type="STRING" id="177413.SAMN05660859_0947"/>
<feature type="signal peptide" evidence="1">
    <location>
        <begin position="1"/>
        <end position="36"/>
    </location>
</feature>
<dbReference type="Proteomes" id="UP000198889">
    <property type="component" value="Unassembled WGS sequence"/>
</dbReference>
<proteinExistence type="predicted"/>
<accession>A0A1G4Q3H3</accession>
<evidence type="ECO:0008006" key="4">
    <source>
        <dbReference type="Google" id="ProtNLM"/>
    </source>
</evidence>
<evidence type="ECO:0000313" key="3">
    <source>
        <dbReference type="Proteomes" id="UP000198889"/>
    </source>
</evidence>
<reference evidence="3" key="1">
    <citation type="submission" date="2016-10" db="EMBL/GenBank/DDBJ databases">
        <authorList>
            <person name="Varghese N."/>
            <person name="Submissions S."/>
        </authorList>
    </citation>
    <scope>NUCLEOTIDE SEQUENCE [LARGE SCALE GENOMIC DNA]</scope>
    <source>
        <strain evidence="3">CGMCC 1.1761</strain>
    </source>
</reference>